<dbReference type="OrthoDB" id="1716816at2759"/>
<dbReference type="PANTHER" id="PTHR43004:SF19">
    <property type="entry name" value="BINDING MONOOXYGENASE, PUTATIVE (JCVI)-RELATED"/>
    <property type="match status" value="1"/>
</dbReference>
<keyword evidence="4" id="KW-0560">Oxidoreductase</keyword>
<evidence type="ECO:0000256" key="2">
    <source>
        <dbReference type="ARBA" id="ARBA00022630"/>
    </source>
</evidence>
<comment type="cofactor">
    <cofactor evidence="1">
        <name>FAD</name>
        <dbReference type="ChEBI" id="CHEBI:57692"/>
    </cofactor>
</comment>
<dbReference type="Gene3D" id="3.50.50.60">
    <property type="entry name" value="FAD/NAD(P)-binding domain"/>
    <property type="match status" value="1"/>
</dbReference>
<dbReference type="SUPFAM" id="SSF54373">
    <property type="entry name" value="FAD-linked reductases, C-terminal domain"/>
    <property type="match status" value="1"/>
</dbReference>
<dbReference type="SUPFAM" id="SSF51905">
    <property type="entry name" value="FAD/NAD(P)-binding domain"/>
    <property type="match status" value="1"/>
</dbReference>
<comment type="caution">
    <text evidence="6">The sequence shown here is derived from an EMBL/GenBank/DDBJ whole genome shotgun (WGS) entry which is preliminary data.</text>
</comment>
<dbReference type="Pfam" id="PF01494">
    <property type="entry name" value="FAD_binding_3"/>
    <property type="match status" value="1"/>
</dbReference>
<dbReference type="InterPro" id="IPR036188">
    <property type="entry name" value="FAD/NAD-bd_sf"/>
</dbReference>
<gene>
    <name evidence="6" type="ORF">TOPH_06675</name>
</gene>
<evidence type="ECO:0000259" key="5">
    <source>
        <dbReference type="Pfam" id="PF01494"/>
    </source>
</evidence>
<dbReference type="PANTHER" id="PTHR43004">
    <property type="entry name" value="TRK SYSTEM POTASSIUM UPTAKE PROTEIN"/>
    <property type="match status" value="1"/>
</dbReference>
<keyword evidence="6" id="KW-0503">Monooxygenase</keyword>
<evidence type="ECO:0000256" key="4">
    <source>
        <dbReference type="ARBA" id="ARBA00023002"/>
    </source>
</evidence>
<name>A0A0L0N3D3_TOLOC</name>
<dbReference type="PRINTS" id="PR00420">
    <property type="entry name" value="RNGMNOXGNASE"/>
</dbReference>
<reference evidence="6 7" key="1">
    <citation type="journal article" date="2015" name="BMC Genomics">
        <title>The genome of the truffle-parasite Tolypocladium ophioglossoides and the evolution of antifungal peptaibiotics.</title>
        <authorList>
            <person name="Quandt C.A."/>
            <person name="Bushley K.E."/>
            <person name="Spatafora J.W."/>
        </authorList>
    </citation>
    <scope>NUCLEOTIDE SEQUENCE [LARGE SCALE GENOMIC DNA]</scope>
    <source>
        <strain evidence="6 7">CBS 100239</strain>
    </source>
</reference>
<dbReference type="InterPro" id="IPR002938">
    <property type="entry name" value="FAD-bd"/>
</dbReference>
<keyword evidence="7" id="KW-1185">Reference proteome</keyword>
<dbReference type="STRING" id="1163406.A0A0L0N3D3"/>
<evidence type="ECO:0000256" key="1">
    <source>
        <dbReference type="ARBA" id="ARBA00001974"/>
    </source>
</evidence>
<dbReference type="Proteomes" id="UP000036947">
    <property type="component" value="Unassembled WGS sequence"/>
</dbReference>
<dbReference type="AlphaFoldDB" id="A0A0L0N3D3"/>
<dbReference type="EMBL" id="LFRF01000024">
    <property type="protein sequence ID" value="KND88638.1"/>
    <property type="molecule type" value="Genomic_DNA"/>
</dbReference>
<organism evidence="6 7">
    <name type="scientific">Tolypocladium ophioglossoides (strain CBS 100239)</name>
    <name type="common">Snaketongue truffleclub</name>
    <name type="synonym">Elaphocordyceps ophioglossoides</name>
    <dbReference type="NCBI Taxonomy" id="1163406"/>
    <lineage>
        <taxon>Eukaryota</taxon>
        <taxon>Fungi</taxon>
        <taxon>Dikarya</taxon>
        <taxon>Ascomycota</taxon>
        <taxon>Pezizomycotina</taxon>
        <taxon>Sordariomycetes</taxon>
        <taxon>Hypocreomycetidae</taxon>
        <taxon>Hypocreales</taxon>
        <taxon>Ophiocordycipitaceae</taxon>
        <taxon>Tolypocladium</taxon>
    </lineage>
</organism>
<sequence>MGHYPGGESRQAKAKRGGLRCNGPEEGCGVQVFVDSTAANLIHYGEQAVSITEDDSAVEVVTSSGRRVRGTKMSVSFTGTNPEMLWAVLDTFVDTDFPVCPEIVTFQLDGQSRMSWIPRERGLSRFYVLLEAEVTQEKAEASIRKHLAPYRVEFTATEWLSTFDGIDGAGRIVLAGDAAHIHSANGGQGLNTGIADAFSLAWRLANAVANPNMKAGAAVKLIRSYDIERRSTAQRVIDVAAALVRDTAHAARKYIDTIQKNAGYITGMGISYTDSSSPLITASEHGIWKAGHHCPEVVLESEGKGSTRLYTEATYGKYLVLFIGNHQNGGLGHEDVAVPYQILPAASRSRQTGSAQRTPSWWSSVRTCTLATSGGTTRAASST</sequence>
<dbReference type="GO" id="GO:0071949">
    <property type="term" value="F:FAD binding"/>
    <property type="evidence" value="ECO:0007669"/>
    <property type="project" value="InterPro"/>
</dbReference>
<proteinExistence type="predicted"/>
<evidence type="ECO:0000256" key="3">
    <source>
        <dbReference type="ARBA" id="ARBA00022827"/>
    </source>
</evidence>
<keyword evidence="3" id="KW-0274">FAD</keyword>
<dbReference type="InterPro" id="IPR050641">
    <property type="entry name" value="RIFMO-like"/>
</dbReference>
<protein>
    <submittedName>
        <fullName evidence="6">3-hydroxybenzoate 4-monooxygenase</fullName>
    </submittedName>
</protein>
<dbReference type="Gene3D" id="3.30.9.10">
    <property type="entry name" value="D-Amino Acid Oxidase, subunit A, domain 2"/>
    <property type="match status" value="1"/>
</dbReference>
<feature type="domain" description="FAD-binding" evidence="5">
    <location>
        <begin position="72"/>
        <end position="239"/>
    </location>
</feature>
<evidence type="ECO:0000313" key="6">
    <source>
        <dbReference type="EMBL" id="KND88638.1"/>
    </source>
</evidence>
<evidence type="ECO:0000313" key="7">
    <source>
        <dbReference type="Proteomes" id="UP000036947"/>
    </source>
</evidence>
<keyword evidence="2" id="KW-0285">Flavoprotein</keyword>
<dbReference type="GO" id="GO:0016709">
    <property type="term" value="F:oxidoreductase activity, acting on paired donors, with incorporation or reduction of molecular oxygen, NAD(P)H as one donor, and incorporation of one atom of oxygen"/>
    <property type="evidence" value="ECO:0007669"/>
    <property type="project" value="UniProtKB-ARBA"/>
</dbReference>
<accession>A0A0L0N3D3</accession>